<evidence type="ECO:0000313" key="2">
    <source>
        <dbReference type="Proteomes" id="UP001589585"/>
    </source>
</evidence>
<evidence type="ECO:0000313" key="1">
    <source>
        <dbReference type="EMBL" id="MFB9057992.1"/>
    </source>
</evidence>
<protein>
    <submittedName>
        <fullName evidence="1">Uncharacterized protein</fullName>
    </submittedName>
</protein>
<proteinExistence type="predicted"/>
<dbReference type="EMBL" id="JBHMFC010000103">
    <property type="protein sequence ID" value="MFB9057992.1"/>
    <property type="molecule type" value="Genomic_DNA"/>
</dbReference>
<dbReference type="RefSeq" id="WP_379862239.1">
    <property type="nucleotide sequence ID" value="NZ_JBHMFC010000103.1"/>
</dbReference>
<reference evidence="1 2" key="1">
    <citation type="submission" date="2024-09" db="EMBL/GenBank/DDBJ databases">
        <authorList>
            <person name="Sun Q."/>
            <person name="Mori K."/>
        </authorList>
    </citation>
    <scope>NUCLEOTIDE SEQUENCE [LARGE SCALE GENOMIC DNA]</scope>
    <source>
        <strain evidence="1 2">CECT 8622</strain>
    </source>
</reference>
<accession>A0ABV5FEV2</accession>
<organism evidence="1 2">
    <name type="scientific">Mariniflexile ostreae</name>
    <dbReference type="NCBI Taxonomy" id="1520892"/>
    <lineage>
        <taxon>Bacteria</taxon>
        <taxon>Pseudomonadati</taxon>
        <taxon>Bacteroidota</taxon>
        <taxon>Flavobacteriia</taxon>
        <taxon>Flavobacteriales</taxon>
        <taxon>Flavobacteriaceae</taxon>
        <taxon>Mariniflexile</taxon>
    </lineage>
</organism>
<sequence>MKSIKETAIYAEVLKEFNYSFGNVFIFDGFVVSEIKQGISFSWEHHGKYISEDLCRHFSTNGNNVIYISNRINSYSVIALDWNTFFENKYTLGAYYVVGMNRLNQLNVFVEQLFFKKRIRNFNCIYSAINEAKINTLNFA</sequence>
<comment type="caution">
    <text evidence="1">The sequence shown here is derived from an EMBL/GenBank/DDBJ whole genome shotgun (WGS) entry which is preliminary data.</text>
</comment>
<dbReference type="Proteomes" id="UP001589585">
    <property type="component" value="Unassembled WGS sequence"/>
</dbReference>
<name>A0ABV5FEV2_9FLAO</name>
<keyword evidence="2" id="KW-1185">Reference proteome</keyword>
<gene>
    <name evidence="1" type="ORF">ACFFU9_14700</name>
</gene>